<name>A0A8J2L711_9HEXA</name>
<reference evidence="1" key="1">
    <citation type="submission" date="2021-06" db="EMBL/GenBank/DDBJ databases">
        <authorList>
            <person name="Hodson N. C."/>
            <person name="Mongue J. A."/>
            <person name="Jaron S. K."/>
        </authorList>
    </citation>
    <scope>NUCLEOTIDE SEQUENCE</scope>
</reference>
<proteinExistence type="predicted"/>
<dbReference type="AlphaFoldDB" id="A0A8J2L711"/>
<comment type="caution">
    <text evidence="1">The sequence shown here is derived from an EMBL/GenBank/DDBJ whole genome shotgun (WGS) entry which is preliminary data.</text>
</comment>
<organism evidence="1 2">
    <name type="scientific">Allacma fusca</name>
    <dbReference type="NCBI Taxonomy" id="39272"/>
    <lineage>
        <taxon>Eukaryota</taxon>
        <taxon>Metazoa</taxon>
        <taxon>Ecdysozoa</taxon>
        <taxon>Arthropoda</taxon>
        <taxon>Hexapoda</taxon>
        <taxon>Collembola</taxon>
        <taxon>Symphypleona</taxon>
        <taxon>Sminthuridae</taxon>
        <taxon>Allacma</taxon>
    </lineage>
</organism>
<gene>
    <name evidence="1" type="ORF">AFUS01_LOCUS36260</name>
</gene>
<dbReference type="EMBL" id="CAJVCH010538933">
    <property type="protein sequence ID" value="CAG7826195.1"/>
    <property type="molecule type" value="Genomic_DNA"/>
</dbReference>
<keyword evidence="2" id="KW-1185">Reference proteome</keyword>
<evidence type="ECO:0000313" key="1">
    <source>
        <dbReference type="EMBL" id="CAG7826195.1"/>
    </source>
</evidence>
<accession>A0A8J2L711</accession>
<evidence type="ECO:0000313" key="2">
    <source>
        <dbReference type="Proteomes" id="UP000708208"/>
    </source>
</evidence>
<dbReference type="Proteomes" id="UP000708208">
    <property type="component" value="Unassembled WGS sequence"/>
</dbReference>
<protein>
    <submittedName>
        <fullName evidence="1">Uncharacterized protein</fullName>
    </submittedName>
</protein>
<sequence>MLSIRRVNHIELLCNPVSAQHFRNIFKKSLTEKLWECLSGDENRELSDQCDIEIEWEGDQHRFQDLGRSNKFLGTYCRFGGSVMHSNQKTTYLRETYERH</sequence>